<dbReference type="GO" id="GO:0016887">
    <property type="term" value="F:ATP hydrolysis activity"/>
    <property type="evidence" value="ECO:0007669"/>
    <property type="project" value="InterPro"/>
</dbReference>
<dbReference type="EMBL" id="BK016075">
    <property type="protein sequence ID" value="DAF92846.1"/>
    <property type="molecule type" value="Genomic_DNA"/>
</dbReference>
<accession>A0A8S5UEN9</accession>
<dbReference type="PANTHER" id="PTHR35894:SF1">
    <property type="entry name" value="PHOSPHORIBULOKINASE _ URIDINE KINASE FAMILY"/>
    <property type="match status" value="1"/>
</dbReference>
<dbReference type="Gene3D" id="3.40.50.300">
    <property type="entry name" value="P-loop containing nucleotide triphosphate hydrolases"/>
    <property type="match status" value="1"/>
</dbReference>
<reference evidence="2" key="1">
    <citation type="journal article" date="2021" name="Proc. Natl. Acad. Sci. U.S.A.">
        <title>A Catalog of Tens of Thousands of Viruses from Human Metagenomes Reveals Hidden Associations with Chronic Diseases.</title>
        <authorList>
            <person name="Tisza M.J."/>
            <person name="Buck C.B."/>
        </authorList>
    </citation>
    <scope>NUCLEOTIDE SEQUENCE</scope>
    <source>
        <strain evidence="2">CtDvB7</strain>
    </source>
</reference>
<feature type="domain" description="ORC1/DEAH AAA+ ATPase" evidence="1">
    <location>
        <begin position="99"/>
        <end position="212"/>
    </location>
</feature>
<organism evidence="2">
    <name type="scientific">Myoviridae sp. ctDvB7</name>
    <dbReference type="NCBI Taxonomy" id="2825057"/>
    <lineage>
        <taxon>Viruses</taxon>
        <taxon>Duplodnaviria</taxon>
        <taxon>Heunggongvirae</taxon>
        <taxon>Uroviricota</taxon>
        <taxon>Caudoviricetes</taxon>
    </lineage>
</organism>
<evidence type="ECO:0000259" key="1">
    <source>
        <dbReference type="Pfam" id="PF13401"/>
    </source>
</evidence>
<dbReference type="InterPro" id="IPR027417">
    <property type="entry name" value="P-loop_NTPase"/>
</dbReference>
<protein>
    <submittedName>
        <fullName evidence="2">AAA domain protein</fullName>
    </submittedName>
</protein>
<dbReference type="SUPFAM" id="SSF52540">
    <property type="entry name" value="P-loop containing nucleoside triphosphate hydrolases"/>
    <property type="match status" value="1"/>
</dbReference>
<dbReference type="Pfam" id="PF13401">
    <property type="entry name" value="AAA_22"/>
    <property type="match status" value="1"/>
</dbReference>
<dbReference type="InterPro" id="IPR049945">
    <property type="entry name" value="AAA_22"/>
</dbReference>
<name>A0A8S5UEN9_9CAUD</name>
<sequence>MDLKTQFEEYQRSGGSFRKLAEVLGIKNHTYVTLAINGWGDFKLSSERKAEVEEKIAAFFNSKQLKISSKYDEICEKADIIPFNNTITVIASVIKAVRQKALMKITAKSGTGKTTALRAVCAAMPQSVMITAYDGISKKEILEELAESIGAKPTSRSQQHLMKAIKEQLSKGGKVIVIDEANFLSEKSLEQIRHIQDCALCPIVLAGTEALDLQIARSHEQVETRIRKPAHALSNFGENEVIMLFEKSGVMISNEEAAMVWKKCRNLREVKYALDDLLELYGGDTKKLKDVL</sequence>
<evidence type="ECO:0000313" key="2">
    <source>
        <dbReference type="EMBL" id="DAF92846.1"/>
    </source>
</evidence>
<dbReference type="InterPro" id="IPR052026">
    <property type="entry name" value="ExeA_AAA_ATPase_DNA-bind"/>
</dbReference>
<proteinExistence type="predicted"/>
<dbReference type="PANTHER" id="PTHR35894">
    <property type="entry name" value="GENERAL SECRETION PATHWAY PROTEIN A-RELATED"/>
    <property type="match status" value="1"/>
</dbReference>